<feature type="chain" id="PRO_5001511407" evidence="2">
    <location>
        <begin position="21"/>
        <end position="515"/>
    </location>
</feature>
<keyword evidence="2" id="KW-0732">Signal</keyword>
<feature type="signal peptide" evidence="2">
    <location>
        <begin position="1"/>
        <end position="20"/>
    </location>
</feature>
<keyword evidence="4" id="KW-1185">Reference proteome</keyword>
<protein>
    <submittedName>
        <fullName evidence="3">Transmembrane protein</fullName>
    </submittedName>
</protein>
<dbReference type="RefSeq" id="XP_011134143.1">
    <property type="nucleotide sequence ID" value="XM_011135841.1"/>
</dbReference>
<dbReference type="Proteomes" id="UP000019763">
    <property type="component" value="Unassembled WGS sequence"/>
</dbReference>
<evidence type="ECO:0000256" key="1">
    <source>
        <dbReference type="SAM" id="Phobius"/>
    </source>
</evidence>
<dbReference type="GeneID" id="22915120"/>
<evidence type="ECO:0000256" key="2">
    <source>
        <dbReference type="SAM" id="SignalP"/>
    </source>
</evidence>
<comment type="caution">
    <text evidence="3">The sequence shown here is derived from an EMBL/GenBank/DDBJ whole genome shotgun (WGS) entry which is preliminary data.</text>
</comment>
<dbReference type="VEuPathDB" id="CryptoDB:GNI_145130"/>
<gene>
    <name evidence="3" type="ORF">GNI_145130</name>
</gene>
<keyword evidence="1" id="KW-0472">Membrane</keyword>
<dbReference type="AlphaFoldDB" id="A0A023B0M1"/>
<accession>A0A023B0M1</accession>
<organism evidence="3 4">
    <name type="scientific">Gregarina niphandrodes</name>
    <name type="common">Septate eugregarine</name>
    <dbReference type="NCBI Taxonomy" id="110365"/>
    <lineage>
        <taxon>Eukaryota</taxon>
        <taxon>Sar</taxon>
        <taxon>Alveolata</taxon>
        <taxon>Apicomplexa</taxon>
        <taxon>Conoidasida</taxon>
        <taxon>Gregarinasina</taxon>
        <taxon>Eugregarinorida</taxon>
        <taxon>Gregarinidae</taxon>
        <taxon>Gregarina</taxon>
    </lineage>
</organism>
<feature type="transmembrane region" description="Helical" evidence="1">
    <location>
        <begin position="245"/>
        <end position="269"/>
    </location>
</feature>
<proteinExistence type="predicted"/>
<reference evidence="3" key="1">
    <citation type="submission" date="2013-12" db="EMBL/GenBank/DDBJ databases">
        <authorList>
            <person name="Omoto C.K."/>
            <person name="Sibley D."/>
            <person name="Venepally P."/>
            <person name="Hadjithomas M."/>
            <person name="Karamycheva S."/>
            <person name="Brunk B."/>
            <person name="Roos D."/>
            <person name="Caler E."/>
            <person name="Lorenzi H."/>
        </authorList>
    </citation>
    <scope>NUCLEOTIDE SEQUENCE</scope>
</reference>
<keyword evidence="1 3" id="KW-0812">Transmembrane</keyword>
<dbReference type="EMBL" id="AFNH02001075">
    <property type="protein sequence ID" value="EZG44624.1"/>
    <property type="molecule type" value="Genomic_DNA"/>
</dbReference>
<name>A0A023B0M1_GRENI</name>
<evidence type="ECO:0000313" key="3">
    <source>
        <dbReference type="EMBL" id="EZG44624.1"/>
    </source>
</evidence>
<keyword evidence="1" id="KW-1133">Transmembrane helix</keyword>
<evidence type="ECO:0000313" key="4">
    <source>
        <dbReference type="Proteomes" id="UP000019763"/>
    </source>
</evidence>
<sequence>MKGLACVTGGVCNWCVLVASLLEDGLRSSTEGCVVRMLMVRCVDDPSSGESVEVAVIAPVEKFMAGERAAEADPVAMELGAMELGAMELSSSTQLIDVAGSVSWSPSRFDWLNDAHRLHVFHKKSPTVTGRVERLMGHSLQQYLEWEDPDLSDLICKEAFGMALQELATHLFAQREEEEAQTDPWQVPETVSARRLTAAERLHLFNLPADWRAVLNNEPLHVKLETSQPNSGCSFGGRWSRKTKLAVGLTTAAGLTTGAVLGAFFLGLFDGVDPYADDPLAPAALATLRAPAEACAKAWNTTAATALPASLDAWSNAPWCDGFSGIVVCSDSNTPNAVTEKTTPSSWAPHPSCYYFRSPFKYDLPTVWEAVVRHNAPKRCGVACDPRSVGLQRTARKLADTLHVYLDGVEPEDVASEVHKNVELNEACSHTRLPALHDPNCTSCSFAILNCLVQGQTGDEFVWGDVLDFDSNEHSLAQHVSAFDRPDYNVTTCNFRCYISKVIPRPTLTLSLTST</sequence>